<evidence type="ECO:0000256" key="1">
    <source>
        <dbReference type="ARBA" id="ARBA00001974"/>
    </source>
</evidence>
<comment type="caution">
    <text evidence="5">The sequence shown here is derived from an EMBL/GenBank/DDBJ whole genome shotgun (WGS) entry which is preliminary data.</text>
</comment>
<dbReference type="Proteomes" id="UP000054770">
    <property type="component" value="Unassembled WGS sequence"/>
</dbReference>
<dbReference type="OrthoDB" id="3443359at2"/>
<keyword evidence="6" id="KW-1185">Reference proteome</keyword>
<gene>
    <name evidence="5" type="ORF">AWB68_07430</name>
</gene>
<dbReference type="RefSeq" id="WP_087649251.1">
    <property type="nucleotide sequence ID" value="NZ_FCON02000168.1"/>
</dbReference>
<evidence type="ECO:0000313" key="6">
    <source>
        <dbReference type="Proteomes" id="UP000054770"/>
    </source>
</evidence>
<accession>A0A158KUG6</accession>
<sequence>MHDSTDVLIVGAGPVGLLLATELRRDGVDVRVIDQHPQRAYFCKALGVTARTLEVFEDIGIAGRAIDAGVWITGIETWRDGAPVPEQSMQVPRHGLPYGSLSLAQYETERLLEAALAERGGHVDYGWTLDGFVETGDVVAAALSGPHGEARTLHCRWLAGCDGAHSKVRSQLALAYEGGKYPQTFALADLDVDWGLPRGPMYRFNWSGGERPQTSLAAVPIRGSVNRYRLSIIVGSEDDAAQLAETTAPDFDTICRLMLPALPDGTRLSSMRWSSVYRVSHRIASAYGRGRAFIAGDAAHIHPPVGGQGMNTGLQDAHNLGWKLSLVSKGIADARLLDSYSAERRPVGLDVVQSTSAALNAVLVREASMPAMRETQLLVTYRGSPIVLDACPQLDAALPAPGDRAPEVGGLTQAFIGHARRLQEFVGRGRHVLVGYVDDAADARLDGFMEGYRALHAALGEGAAGVIVAAPGSDVPHDERITVLTDSASEFAAAFGAPAGTAWIVRPDGHIGWRSDACTAQAVENWLGQSLGVSDERVGQS</sequence>
<keyword evidence="5" id="KW-0503">Monooxygenase</keyword>
<dbReference type="GO" id="GO:0016709">
    <property type="term" value="F:oxidoreductase activity, acting on paired donors, with incorporation or reduction of molecular oxygen, NAD(P)H as one donor, and incorporation of one atom of oxygen"/>
    <property type="evidence" value="ECO:0007669"/>
    <property type="project" value="UniProtKB-ARBA"/>
</dbReference>
<proteinExistence type="predicted"/>
<keyword evidence="3" id="KW-0274">FAD</keyword>
<dbReference type="EMBL" id="FCON02000168">
    <property type="protein sequence ID" value="SAL84757.1"/>
    <property type="molecule type" value="Genomic_DNA"/>
</dbReference>
<dbReference type="Gene3D" id="3.30.70.2450">
    <property type="match status" value="1"/>
</dbReference>
<dbReference type="SUPFAM" id="SSF51905">
    <property type="entry name" value="FAD/NAD(P)-binding domain"/>
    <property type="match status" value="1"/>
</dbReference>
<dbReference type="InterPro" id="IPR050641">
    <property type="entry name" value="RIFMO-like"/>
</dbReference>
<protein>
    <submittedName>
        <fullName evidence="5">FAD-binding monooxygenase</fullName>
    </submittedName>
</protein>
<keyword evidence="5" id="KW-0560">Oxidoreductase</keyword>
<dbReference type="PANTHER" id="PTHR43004">
    <property type="entry name" value="TRK SYSTEM POTASSIUM UPTAKE PROTEIN"/>
    <property type="match status" value="1"/>
</dbReference>
<dbReference type="Pfam" id="PF01494">
    <property type="entry name" value="FAD_binding_3"/>
    <property type="match status" value="1"/>
</dbReference>
<dbReference type="PANTHER" id="PTHR43004:SF19">
    <property type="entry name" value="BINDING MONOOXYGENASE, PUTATIVE (JCVI)-RELATED"/>
    <property type="match status" value="1"/>
</dbReference>
<dbReference type="AlphaFoldDB" id="A0A158KUG6"/>
<dbReference type="GO" id="GO:0071949">
    <property type="term" value="F:FAD binding"/>
    <property type="evidence" value="ECO:0007669"/>
    <property type="project" value="InterPro"/>
</dbReference>
<name>A0A158KUG6_9BURK</name>
<evidence type="ECO:0000313" key="5">
    <source>
        <dbReference type="EMBL" id="SAL84757.1"/>
    </source>
</evidence>
<dbReference type="InterPro" id="IPR036188">
    <property type="entry name" value="FAD/NAD-bd_sf"/>
</dbReference>
<keyword evidence="2" id="KW-0285">Flavoprotein</keyword>
<evidence type="ECO:0000256" key="3">
    <source>
        <dbReference type="ARBA" id="ARBA00022827"/>
    </source>
</evidence>
<dbReference type="InterPro" id="IPR002938">
    <property type="entry name" value="FAD-bd"/>
</dbReference>
<evidence type="ECO:0000256" key="2">
    <source>
        <dbReference type="ARBA" id="ARBA00022630"/>
    </source>
</evidence>
<comment type="cofactor">
    <cofactor evidence="1">
        <name>FAD</name>
        <dbReference type="ChEBI" id="CHEBI:57692"/>
    </cofactor>
</comment>
<dbReference type="PRINTS" id="PR00420">
    <property type="entry name" value="RNGMNOXGNASE"/>
</dbReference>
<organism evidence="5 6">
    <name type="scientific">Caballeronia choica</name>
    <dbReference type="NCBI Taxonomy" id="326476"/>
    <lineage>
        <taxon>Bacteria</taxon>
        <taxon>Pseudomonadati</taxon>
        <taxon>Pseudomonadota</taxon>
        <taxon>Betaproteobacteria</taxon>
        <taxon>Burkholderiales</taxon>
        <taxon>Burkholderiaceae</taxon>
        <taxon>Caballeronia</taxon>
    </lineage>
</organism>
<evidence type="ECO:0000259" key="4">
    <source>
        <dbReference type="Pfam" id="PF01494"/>
    </source>
</evidence>
<dbReference type="Gene3D" id="3.50.50.60">
    <property type="entry name" value="FAD/NAD(P)-binding domain"/>
    <property type="match status" value="1"/>
</dbReference>
<reference evidence="5" key="1">
    <citation type="submission" date="2016-01" db="EMBL/GenBank/DDBJ databases">
        <authorList>
            <person name="Peeters C."/>
        </authorList>
    </citation>
    <scope>NUCLEOTIDE SEQUENCE [LARGE SCALE GENOMIC DNA]</scope>
    <source>
        <strain evidence="5">LMG 22940</strain>
    </source>
</reference>
<feature type="domain" description="FAD-binding" evidence="4">
    <location>
        <begin position="5"/>
        <end position="354"/>
    </location>
</feature>
<dbReference type="Gene3D" id="3.40.30.120">
    <property type="match status" value="1"/>
</dbReference>